<dbReference type="CDD" id="cd00063">
    <property type="entry name" value="FN3"/>
    <property type="match status" value="1"/>
</dbReference>
<evidence type="ECO:0000313" key="3">
    <source>
        <dbReference type="EMBL" id="KAF0675064.1"/>
    </source>
</evidence>
<dbReference type="AlphaFoldDB" id="A0A921NRM4"/>
<dbReference type="OrthoDB" id="7357280at2"/>
<comment type="caution">
    <text evidence="3">The sequence shown here is derived from an EMBL/GenBank/DDBJ whole genome shotgun (WGS) entry which is preliminary data.</text>
</comment>
<keyword evidence="1" id="KW-0732">Signal</keyword>
<dbReference type="EC" id="2.7.10.1" evidence="3"/>
<organism evidence="3 4">
    <name type="scientific">Profundibacterium mesophilum KAUST100406-0324</name>
    <dbReference type="NCBI Taxonomy" id="1037889"/>
    <lineage>
        <taxon>Bacteria</taxon>
        <taxon>Pseudomonadati</taxon>
        <taxon>Pseudomonadota</taxon>
        <taxon>Alphaproteobacteria</taxon>
        <taxon>Rhodobacterales</taxon>
        <taxon>Roseobacteraceae</taxon>
        <taxon>Profundibacterium</taxon>
    </lineage>
</organism>
<dbReference type="EMBL" id="APKE01000032">
    <property type="protein sequence ID" value="KAF0675064.1"/>
    <property type="molecule type" value="Genomic_DNA"/>
</dbReference>
<dbReference type="InterPro" id="IPR003961">
    <property type="entry name" value="FN3_dom"/>
</dbReference>
<dbReference type="PROSITE" id="PS50853">
    <property type="entry name" value="FN3"/>
    <property type="match status" value="1"/>
</dbReference>
<keyword evidence="3" id="KW-0675">Receptor</keyword>
<reference evidence="3" key="1">
    <citation type="submission" date="2013-03" db="EMBL/GenBank/DDBJ databases">
        <title>Genome Sequence of the Profundibacterium mesophilum strain KAUST100406-0324T from Red Sea, a novel genus in the family Rhodobacteraceae.</title>
        <authorList>
            <person name="Essack M."/>
            <person name="Alam I."/>
            <person name="Lafi F."/>
            <person name="Alawi W."/>
            <person name="Kamanu F."/>
            <person name="Al-Suwailem A."/>
            <person name="Lee O.O."/>
            <person name="Xu Y."/>
            <person name="Bajic V."/>
            <person name="Qian P.-Y."/>
            <person name="Archer J."/>
        </authorList>
    </citation>
    <scope>NUCLEOTIDE SEQUENCE</scope>
    <source>
        <strain evidence="3">KAUST100406-0324</strain>
    </source>
</reference>
<name>A0A921NRM4_9RHOB</name>
<keyword evidence="3" id="KW-0808">Transferase</keyword>
<feature type="chain" id="PRO_5037734453" evidence="1">
    <location>
        <begin position="18"/>
        <end position="697"/>
    </location>
</feature>
<dbReference type="Gene3D" id="2.60.40.10">
    <property type="entry name" value="Immunoglobulins"/>
    <property type="match status" value="2"/>
</dbReference>
<dbReference type="Proteomes" id="UP000698242">
    <property type="component" value="Unassembled WGS sequence"/>
</dbReference>
<accession>A0A921NRM4</accession>
<dbReference type="GO" id="GO:0004714">
    <property type="term" value="F:transmembrane receptor protein tyrosine kinase activity"/>
    <property type="evidence" value="ECO:0007669"/>
    <property type="project" value="UniProtKB-EC"/>
</dbReference>
<sequence length="697" mass="73933">MRKGWVLAALLSTTALAPTRADALPVVGFLQGFVASVAGSTFLGGAVGAAGFGAGAAFGATALGSIAGKVLISVGLSFLSQALQGKPSIPSPSDRMVNFAQPISYAETVYGRARKGGPLGFTAFANNRRYYVPILAAHPIKSILTHYLDERVVEIDAGGSVTTAPMAGYYDIRPFTGAAGQAADAELMSAFPEITAAHDFARLSGAYVSAKRPPAEAFSEVYPTGRQASYTPVIEGHNAIYDPRTDTSGYTRNAALILAHWLVEGLGQDVDWQEIAAEADECDKAVSIRGGGTQPKWRIDGVLSDDQDYEQQRALLAIACDAWMYERADGKVGVRVGRYVEPSITLTGADFYGAEISQGSVPGVPTEVAGLYVEPENAWREAASAPFVADAAAKPLREEPKLTMVASHNQAWRINRRIARTKRPQYQISGTLGLIGYHLQGVRFIRVQHLGIDEVFEVGELWRNDGGLTFDLVANSVTADDFADQLGGVEPERPVSGKPVQSYDDIAPLQNVSAVATSGTAVNVTWTPAPAPLHQQVRYRPQGQTEWLVDTLSPGQSRHRIAGLEDGRNYEIQARNRTAAGRGGEWLPTGTITVRVVNNTTPPDDLINFTVTGGAGSAIIDFDTPNDANYAATRIYRNTSATFAGAVLIATIYGAPNASDGHTDSGLAPGTYSYFGQPINGSGVHGTRVGPSTVTVS</sequence>
<evidence type="ECO:0000313" key="4">
    <source>
        <dbReference type="Proteomes" id="UP000698242"/>
    </source>
</evidence>
<dbReference type="InterPro" id="IPR036116">
    <property type="entry name" value="FN3_sf"/>
</dbReference>
<evidence type="ECO:0000259" key="2">
    <source>
        <dbReference type="PROSITE" id="PS50853"/>
    </source>
</evidence>
<dbReference type="InterPro" id="IPR013783">
    <property type="entry name" value="Ig-like_fold"/>
</dbReference>
<protein>
    <submittedName>
        <fullName evidence="3">Eph receptor B3</fullName>
        <ecNumber evidence="3">2.7.10.1</ecNumber>
    </submittedName>
</protein>
<proteinExistence type="predicted"/>
<dbReference type="RefSeq" id="WP_159966117.1">
    <property type="nucleotide sequence ID" value="NZ_APKE01000032.1"/>
</dbReference>
<feature type="signal peptide" evidence="1">
    <location>
        <begin position="1"/>
        <end position="17"/>
    </location>
</feature>
<dbReference type="SUPFAM" id="SSF49265">
    <property type="entry name" value="Fibronectin type III"/>
    <property type="match status" value="1"/>
</dbReference>
<gene>
    <name evidence="3" type="ORF">PMES_02585</name>
</gene>
<dbReference type="SMART" id="SM00060">
    <property type="entry name" value="FN3"/>
    <property type="match status" value="2"/>
</dbReference>
<keyword evidence="4" id="KW-1185">Reference proteome</keyword>
<feature type="domain" description="Fibronectin type-III" evidence="2">
    <location>
        <begin position="508"/>
        <end position="604"/>
    </location>
</feature>
<evidence type="ECO:0000256" key="1">
    <source>
        <dbReference type="SAM" id="SignalP"/>
    </source>
</evidence>
<dbReference type="Pfam" id="PF00041">
    <property type="entry name" value="fn3"/>
    <property type="match status" value="1"/>
</dbReference>